<feature type="region of interest" description="Disordered" evidence="7">
    <location>
        <begin position="319"/>
        <end position="545"/>
    </location>
</feature>
<feature type="transmembrane region" description="Helical" evidence="8">
    <location>
        <begin position="154"/>
        <end position="180"/>
    </location>
</feature>
<reference evidence="10 11" key="1">
    <citation type="submission" date="2018-05" db="EMBL/GenBank/DDBJ databases">
        <title>Brachybacterium sp. M1HQ-2T, whole genome shotgun sequence.</title>
        <authorList>
            <person name="Tuo L."/>
        </authorList>
    </citation>
    <scope>NUCLEOTIDE SEQUENCE [LARGE SCALE GENOMIC DNA]</scope>
    <source>
        <strain evidence="10 11">M1HQ-2</strain>
    </source>
</reference>
<proteinExistence type="predicted"/>
<evidence type="ECO:0000313" key="11">
    <source>
        <dbReference type="Proteomes" id="UP000245590"/>
    </source>
</evidence>
<name>A0A2U2RGR5_9MICO</name>
<feature type="compositionally biased region" description="Basic and acidic residues" evidence="7">
    <location>
        <begin position="337"/>
        <end position="346"/>
    </location>
</feature>
<feature type="compositionally biased region" description="Low complexity" evidence="7">
    <location>
        <begin position="472"/>
        <end position="495"/>
    </location>
</feature>
<evidence type="ECO:0000256" key="6">
    <source>
        <dbReference type="ARBA" id="ARBA00023136"/>
    </source>
</evidence>
<dbReference type="Pfam" id="PF06271">
    <property type="entry name" value="RDD"/>
    <property type="match status" value="1"/>
</dbReference>
<feature type="region of interest" description="Disordered" evidence="7">
    <location>
        <begin position="1"/>
        <end position="20"/>
    </location>
</feature>
<sequence>MSSHAGQASSPGPDAGTPRYCSTCGALLSAGAAICGECGARYRESPYEKRATDAPDAWAPPPRPSRRPAPAAAGPSDPEGIELLGSSVPAPPEPGGTSLRPPGQYDRGMDAQHSAEPWGRAPAPSSGQVAAGDGRGPLAPPLDGCAPGGPGKRILAYLIDGVASLLIALPLWIGVILVAFRTAPTAATILCGVGVALPLAYALVVIWLQGSKGFTPGTFILGLRVVREDTSQPLGFVRALGRYLVFWALSWLMGLSVFLDPRGHGRGFHDRMVGGIVVDVRKGRNPLLPRPDDFERPGAAEYLGRASVPVDVRENLTARPGAAWESTGGDAAAAEQEPARSEHRGQDAQPARPSADGDVITSSPWAPPREQSGPPAPQASSAQAPAAQAPSGGEAEPARRTTPSSADAQQGEQHSVGHQDPPAVIDPWAPPGAAPSPSVAPSSSVDPGPSGGPGPSIDPDRRAEAPQVPVESSEPAAATPPGSSAAWTSSPSLPTGAASPDDARGTAAAGPSDASPSRDGQPVAAAGVEESTRAAQAPVDDDLGDLEATRISPLRRPTYRLRLDDGTVHEVRGRAVLGRNPLTQDDLARLVVADDTRSVSKNHLRIEAAIEGLTVEDLGSTNGSAVILADGTRQDLDPHTPMSLPDGAALAVGDRTFTVERMQ</sequence>
<feature type="compositionally biased region" description="Polar residues" evidence="7">
    <location>
        <begin position="401"/>
        <end position="413"/>
    </location>
</feature>
<dbReference type="CDD" id="cd00060">
    <property type="entry name" value="FHA"/>
    <property type="match status" value="1"/>
</dbReference>
<evidence type="ECO:0000313" key="10">
    <source>
        <dbReference type="EMBL" id="PWH05038.1"/>
    </source>
</evidence>
<dbReference type="Pfam" id="PF00498">
    <property type="entry name" value="FHA"/>
    <property type="match status" value="1"/>
</dbReference>
<dbReference type="Proteomes" id="UP000245590">
    <property type="component" value="Unassembled WGS sequence"/>
</dbReference>
<dbReference type="PANTHER" id="PTHR36115">
    <property type="entry name" value="PROLINE-RICH ANTIGEN HOMOLOG-RELATED"/>
    <property type="match status" value="1"/>
</dbReference>
<dbReference type="AlphaFoldDB" id="A0A2U2RGR5"/>
<dbReference type="EMBL" id="QFKX01000008">
    <property type="protein sequence ID" value="PWH05038.1"/>
    <property type="molecule type" value="Genomic_DNA"/>
</dbReference>
<dbReference type="OrthoDB" id="3254248at2"/>
<feature type="transmembrane region" description="Helical" evidence="8">
    <location>
        <begin position="240"/>
        <end position="259"/>
    </location>
</feature>
<evidence type="ECO:0000256" key="2">
    <source>
        <dbReference type="ARBA" id="ARBA00022475"/>
    </source>
</evidence>
<dbReference type="PANTHER" id="PTHR36115:SF4">
    <property type="entry name" value="MEMBRANE PROTEIN"/>
    <property type="match status" value="1"/>
</dbReference>
<feature type="domain" description="FHA" evidence="9">
    <location>
        <begin position="575"/>
        <end position="626"/>
    </location>
</feature>
<dbReference type="InterPro" id="IPR051791">
    <property type="entry name" value="Pra-immunoreactive"/>
</dbReference>
<evidence type="ECO:0000256" key="7">
    <source>
        <dbReference type="SAM" id="MobiDB-lite"/>
    </source>
</evidence>
<keyword evidence="3" id="KW-0597">Phosphoprotein</keyword>
<dbReference type="InterPro" id="IPR008984">
    <property type="entry name" value="SMAD_FHA_dom_sf"/>
</dbReference>
<keyword evidence="4 8" id="KW-0812">Transmembrane</keyword>
<keyword evidence="5 8" id="KW-1133">Transmembrane helix</keyword>
<feature type="compositionally biased region" description="Low complexity" evidence="7">
    <location>
        <begin position="68"/>
        <end position="78"/>
    </location>
</feature>
<feature type="region of interest" description="Disordered" evidence="7">
    <location>
        <begin position="45"/>
        <end position="144"/>
    </location>
</feature>
<protein>
    <recommendedName>
        <fullName evidence="9">FHA domain-containing protein</fullName>
    </recommendedName>
</protein>
<organism evidence="10 11">
    <name type="scientific">Brachybacterium endophyticum</name>
    <dbReference type="NCBI Taxonomy" id="2182385"/>
    <lineage>
        <taxon>Bacteria</taxon>
        <taxon>Bacillati</taxon>
        <taxon>Actinomycetota</taxon>
        <taxon>Actinomycetes</taxon>
        <taxon>Micrococcales</taxon>
        <taxon>Dermabacteraceae</taxon>
        <taxon>Brachybacterium</taxon>
    </lineage>
</organism>
<dbReference type="InterPro" id="IPR000253">
    <property type="entry name" value="FHA_dom"/>
</dbReference>
<dbReference type="GO" id="GO:0005886">
    <property type="term" value="C:plasma membrane"/>
    <property type="evidence" value="ECO:0007669"/>
    <property type="project" value="UniProtKB-SubCell"/>
</dbReference>
<dbReference type="Gene3D" id="2.60.200.20">
    <property type="match status" value="1"/>
</dbReference>
<feature type="transmembrane region" description="Helical" evidence="8">
    <location>
        <begin position="187"/>
        <end position="208"/>
    </location>
</feature>
<evidence type="ECO:0000256" key="8">
    <source>
        <dbReference type="SAM" id="Phobius"/>
    </source>
</evidence>
<dbReference type="InterPro" id="IPR010432">
    <property type="entry name" value="RDD"/>
</dbReference>
<dbReference type="PROSITE" id="PS50006">
    <property type="entry name" value="FHA_DOMAIN"/>
    <property type="match status" value="1"/>
</dbReference>
<evidence type="ECO:0000259" key="9">
    <source>
        <dbReference type="PROSITE" id="PS50006"/>
    </source>
</evidence>
<feature type="compositionally biased region" description="Low complexity" evidence="7">
    <location>
        <begin position="435"/>
        <end position="448"/>
    </location>
</feature>
<evidence type="ECO:0000256" key="3">
    <source>
        <dbReference type="ARBA" id="ARBA00022553"/>
    </source>
</evidence>
<evidence type="ECO:0000256" key="4">
    <source>
        <dbReference type="ARBA" id="ARBA00022692"/>
    </source>
</evidence>
<accession>A0A2U2RGR5</accession>
<feature type="compositionally biased region" description="Low complexity" evidence="7">
    <location>
        <begin position="370"/>
        <end position="395"/>
    </location>
</feature>
<feature type="compositionally biased region" description="Polar residues" evidence="7">
    <location>
        <begin position="1"/>
        <end position="10"/>
    </location>
</feature>
<evidence type="ECO:0000256" key="5">
    <source>
        <dbReference type="ARBA" id="ARBA00022989"/>
    </source>
</evidence>
<comment type="subcellular location">
    <subcellularLocation>
        <location evidence="1">Cell membrane</location>
        <topology evidence="1">Multi-pass membrane protein</topology>
    </subcellularLocation>
</comment>
<comment type="caution">
    <text evidence="10">The sequence shown here is derived from an EMBL/GenBank/DDBJ whole genome shotgun (WGS) entry which is preliminary data.</text>
</comment>
<keyword evidence="6 8" id="KW-0472">Membrane</keyword>
<dbReference type="SUPFAM" id="SSF49879">
    <property type="entry name" value="SMAD/FHA domain"/>
    <property type="match status" value="1"/>
</dbReference>
<keyword evidence="2" id="KW-1003">Cell membrane</keyword>
<gene>
    <name evidence="10" type="ORF">DEO23_15530</name>
</gene>
<evidence type="ECO:0000256" key="1">
    <source>
        <dbReference type="ARBA" id="ARBA00004651"/>
    </source>
</evidence>
<keyword evidence="11" id="KW-1185">Reference proteome</keyword>